<comment type="caution">
    <text evidence="1">The sequence shown here is derived from an EMBL/GenBank/DDBJ whole genome shotgun (WGS) entry which is preliminary data.</text>
</comment>
<protein>
    <submittedName>
        <fullName evidence="1">Uncharacterized protein</fullName>
    </submittedName>
</protein>
<dbReference type="AlphaFoldDB" id="A0A919STL0"/>
<dbReference type="RefSeq" id="WP_212993551.1">
    <property type="nucleotide sequence ID" value="NZ_BAABEA010000041.1"/>
</dbReference>
<proteinExistence type="predicted"/>
<keyword evidence="2" id="KW-1185">Reference proteome</keyword>
<name>A0A919STL0_9ACTN</name>
<sequence>MTIEPGTQAAEVSVYWLPLGAGGHVVRWNGRLYEALAARREHRPAAGLYHCALEVLVDADRYVIEMAPVWATHATGRGVVREGPVGLPWLGRFTAFRYEIRRWRGGVIPDAAAAVGSPYRAGDDIGRARHLLDLVPQAPLATWGRDELGTGEMWNSNSLVAWLLARSGHDMTGIRPPAGGRLPGWRAGLALAARQTLTARRTAAPHLDGRPS</sequence>
<gene>
    <name evidence="1" type="ORF">Aau02nite_77210</name>
</gene>
<reference evidence="1" key="1">
    <citation type="submission" date="2021-03" db="EMBL/GenBank/DDBJ databases">
        <title>Whole genome shotgun sequence of Actinoplanes auranticolor NBRC 12245.</title>
        <authorList>
            <person name="Komaki H."/>
            <person name="Tamura T."/>
        </authorList>
    </citation>
    <scope>NUCLEOTIDE SEQUENCE</scope>
    <source>
        <strain evidence="1">NBRC 12245</strain>
    </source>
</reference>
<evidence type="ECO:0000313" key="1">
    <source>
        <dbReference type="EMBL" id="GIM77699.1"/>
    </source>
</evidence>
<organism evidence="1 2">
    <name type="scientific">Actinoplanes auranticolor</name>
    <dbReference type="NCBI Taxonomy" id="47988"/>
    <lineage>
        <taxon>Bacteria</taxon>
        <taxon>Bacillati</taxon>
        <taxon>Actinomycetota</taxon>
        <taxon>Actinomycetes</taxon>
        <taxon>Micromonosporales</taxon>
        <taxon>Micromonosporaceae</taxon>
        <taxon>Actinoplanes</taxon>
    </lineage>
</organism>
<dbReference type="EMBL" id="BOQL01000068">
    <property type="protein sequence ID" value="GIM77699.1"/>
    <property type="molecule type" value="Genomic_DNA"/>
</dbReference>
<dbReference type="Proteomes" id="UP000681340">
    <property type="component" value="Unassembled WGS sequence"/>
</dbReference>
<evidence type="ECO:0000313" key="2">
    <source>
        <dbReference type="Proteomes" id="UP000681340"/>
    </source>
</evidence>
<accession>A0A919STL0</accession>